<sequence length="438" mass="49825">MEIVLEAVVVQALGPSSGPEILIFKRFRSAWPSIDQLTGRQRPRSANTSPATPVPPASPPPLPAVFAAGSNIAYCTAGRAARTLWARSRARANIYSSTLSAKSFSFSLIFSNPSTEWSRNATSSWFLNPQYCASPRTRAAHSSPSLFNLHLVVVLTCKIYIFLQKGSSSPEGNINSLIIRQVSSVKDVRRLARRRSPLLSVFRVSGGAAGDAALQSRRSVNVGDNPPLMRCKARAPRPRPAPAAACPLDRLLRYHLTDLQRQISHNHYKLESEHRKDVQTYLRPQYDVTRRTPWGFSWHESKISRLANPRSRASIMISPLKNIGFVNETISQDMYFSYRSVLPINKKKPRHFNTEEEATSQRHFIIEEEATSFQYRRRSHVISIQKKKLRRNVVLIKKKKLRSNVVLIKKKKPRRFIIEEEATSFQYRRRSYIATSFQ</sequence>
<name>A0A4C1UB67_EUMVA</name>
<dbReference type="EMBL" id="BGZK01000148">
    <property type="protein sequence ID" value="GBP23164.1"/>
    <property type="molecule type" value="Genomic_DNA"/>
</dbReference>
<feature type="region of interest" description="Disordered" evidence="1">
    <location>
        <begin position="38"/>
        <end position="58"/>
    </location>
</feature>
<reference evidence="2 3" key="1">
    <citation type="journal article" date="2019" name="Commun. Biol.">
        <title>The bagworm genome reveals a unique fibroin gene that provides high tensile strength.</title>
        <authorList>
            <person name="Kono N."/>
            <person name="Nakamura H."/>
            <person name="Ohtoshi R."/>
            <person name="Tomita M."/>
            <person name="Numata K."/>
            <person name="Arakawa K."/>
        </authorList>
    </citation>
    <scope>NUCLEOTIDE SEQUENCE [LARGE SCALE GENOMIC DNA]</scope>
</reference>
<protein>
    <submittedName>
        <fullName evidence="2">Uncharacterized protein</fullName>
    </submittedName>
</protein>
<keyword evidence="3" id="KW-1185">Reference proteome</keyword>
<evidence type="ECO:0000313" key="2">
    <source>
        <dbReference type="EMBL" id="GBP23164.1"/>
    </source>
</evidence>
<dbReference type="Proteomes" id="UP000299102">
    <property type="component" value="Unassembled WGS sequence"/>
</dbReference>
<organism evidence="2 3">
    <name type="scientific">Eumeta variegata</name>
    <name type="common">Bagworm moth</name>
    <name type="synonym">Eumeta japonica</name>
    <dbReference type="NCBI Taxonomy" id="151549"/>
    <lineage>
        <taxon>Eukaryota</taxon>
        <taxon>Metazoa</taxon>
        <taxon>Ecdysozoa</taxon>
        <taxon>Arthropoda</taxon>
        <taxon>Hexapoda</taxon>
        <taxon>Insecta</taxon>
        <taxon>Pterygota</taxon>
        <taxon>Neoptera</taxon>
        <taxon>Endopterygota</taxon>
        <taxon>Lepidoptera</taxon>
        <taxon>Glossata</taxon>
        <taxon>Ditrysia</taxon>
        <taxon>Tineoidea</taxon>
        <taxon>Psychidae</taxon>
        <taxon>Oiketicinae</taxon>
        <taxon>Eumeta</taxon>
    </lineage>
</organism>
<proteinExistence type="predicted"/>
<gene>
    <name evidence="2" type="ORF">EVAR_82327_1</name>
</gene>
<dbReference type="AlphaFoldDB" id="A0A4C1UB67"/>
<accession>A0A4C1UB67</accession>
<comment type="caution">
    <text evidence="2">The sequence shown here is derived from an EMBL/GenBank/DDBJ whole genome shotgun (WGS) entry which is preliminary data.</text>
</comment>
<evidence type="ECO:0000313" key="3">
    <source>
        <dbReference type="Proteomes" id="UP000299102"/>
    </source>
</evidence>
<evidence type="ECO:0000256" key="1">
    <source>
        <dbReference type="SAM" id="MobiDB-lite"/>
    </source>
</evidence>